<protein>
    <submittedName>
        <fullName evidence="1">Uncharacterized protein</fullName>
    </submittedName>
</protein>
<evidence type="ECO:0000313" key="1">
    <source>
        <dbReference type="EMBL" id="ABI88384.1"/>
    </source>
</evidence>
<dbReference type="AlphaFoldDB" id="Q0BBT9"/>
<name>Q0BBT9_BURCM</name>
<reference evidence="1" key="1">
    <citation type="submission" date="2009-01" db="EMBL/GenBank/DDBJ databases">
        <title>Complete sequence of Chromosome 1 of Burkholderia cepacia AMMD.</title>
        <authorList>
            <consortium name="US DOE Joint Genome Institute"/>
            <person name="Copeland A."/>
            <person name="Lucas S."/>
            <person name="Lapidus A."/>
            <person name="Barry K."/>
            <person name="Detter J.C."/>
            <person name="Glavina del Rio T."/>
            <person name="Hammon N."/>
            <person name="Israni S."/>
            <person name="Pitluck S."/>
            <person name="Bruce D."/>
            <person name="Chain P."/>
            <person name="Malfatti S."/>
            <person name="Shin M."/>
            <person name="Vergez L."/>
            <person name="Schmutz J."/>
            <person name="Larimer F."/>
            <person name="Land M."/>
            <person name="Hauser L."/>
            <person name="Kyrpides N."/>
            <person name="Kim E."/>
            <person name="Parke J."/>
            <person name="Coenye T."/>
            <person name="Konstantinidis K."/>
            <person name="Ramette A."/>
            <person name="Tiedje J."/>
            <person name="Richardson P."/>
        </authorList>
    </citation>
    <scope>NUCLEOTIDE SEQUENCE [LARGE SCALE GENOMIC DNA]</scope>
    <source>
        <strain evidence="1">AMMD</strain>
    </source>
</reference>
<dbReference type="Proteomes" id="UP000000662">
    <property type="component" value="Chromosome 1"/>
</dbReference>
<sequence>MLFGGELAGVAVHVGYMQVRFDLTHRILRFLDIAPAVVDFVRGLGEMAGVRAVGPAPFERDLLVCRLLHIAVACRLIDLRRCA</sequence>
<keyword evidence="2" id="KW-1185">Reference proteome</keyword>
<dbReference type="KEGG" id="bam:Bamb_2828"/>
<proteinExistence type="predicted"/>
<organism evidence="1 2">
    <name type="scientific">Burkholderia ambifaria (strain ATCC BAA-244 / DSM 16087 / CCUG 44356 / LMG 19182 / AMMD)</name>
    <name type="common">Burkholderia cepacia (strain AMMD)</name>
    <dbReference type="NCBI Taxonomy" id="339670"/>
    <lineage>
        <taxon>Bacteria</taxon>
        <taxon>Pseudomonadati</taxon>
        <taxon>Pseudomonadota</taxon>
        <taxon>Betaproteobacteria</taxon>
        <taxon>Burkholderiales</taxon>
        <taxon>Burkholderiaceae</taxon>
        <taxon>Burkholderia</taxon>
        <taxon>Burkholderia cepacia complex</taxon>
    </lineage>
</organism>
<dbReference type="EMBL" id="CP000440">
    <property type="protein sequence ID" value="ABI88384.1"/>
    <property type="molecule type" value="Genomic_DNA"/>
</dbReference>
<gene>
    <name evidence="1" type="ordered locus">Bamb_2828</name>
</gene>
<accession>Q0BBT9</accession>
<evidence type="ECO:0000313" key="2">
    <source>
        <dbReference type="Proteomes" id="UP000000662"/>
    </source>
</evidence>